<dbReference type="GO" id="GO:0140662">
    <property type="term" value="F:ATP-dependent protein folding chaperone"/>
    <property type="evidence" value="ECO:0007669"/>
    <property type="project" value="InterPro"/>
</dbReference>
<dbReference type="GO" id="GO:0005524">
    <property type="term" value="F:ATP binding"/>
    <property type="evidence" value="ECO:0007669"/>
    <property type="project" value="UniProtKB-KW"/>
</dbReference>
<evidence type="ECO:0000313" key="5">
    <source>
        <dbReference type="Proteomes" id="UP000015453"/>
    </source>
</evidence>
<feature type="compositionally biased region" description="Acidic residues" evidence="3">
    <location>
        <begin position="107"/>
        <end position="118"/>
    </location>
</feature>
<evidence type="ECO:0000256" key="3">
    <source>
        <dbReference type="SAM" id="MobiDB-lite"/>
    </source>
</evidence>
<organism evidence="4 5">
    <name type="scientific">Genlisea aurea</name>
    <dbReference type="NCBI Taxonomy" id="192259"/>
    <lineage>
        <taxon>Eukaryota</taxon>
        <taxon>Viridiplantae</taxon>
        <taxon>Streptophyta</taxon>
        <taxon>Embryophyta</taxon>
        <taxon>Tracheophyta</taxon>
        <taxon>Spermatophyta</taxon>
        <taxon>Magnoliopsida</taxon>
        <taxon>eudicotyledons</taxon>
        <taxon>Gunneridae</taxon>
        <taxon>Pentapetalae</taxon>
        <taxon>asterids</taxon>
        <taxon>lamiids</taxon>
        <taxon>Lamiales</taxon>
        <taxon>Lentibulariaceae</taxon>
        <taxon>Genlisea</taxon>
    </lineage>
</organism>
<keyword evidence="2" id="KW-0067">ATP-binding</keyword>
<dbReference type="PANTHER" id="PTHR45639">
    <property type="entry name" value="HSC70CB, ISOFORM G-RELATED"/>
    <property type="match status" value="1"/>
</dbReference>
<feature type="compositionally biased region" description="Basic and acidic residues" evidence="3">
    <location>
        <begin position="35"/>
        <end position="46"/>
    </location>
</feature>
<reference evidence="4 5" key="1">
    <citation type="journal article" date="2013" name="BMC Genomics">
        <title>The miniature genome of a carnivorous plant Genlisea aurea contains a low number of genes and short non-coding sequences.</title>
        <authorList>
            <person name="Leushkin E.V."/>
            <person name="Sutormin R.A."/>
            <person name="Nabieva E.R."/>
            <person name="Penin A.A."/>
            <person name="Kondrashov A.S."/>
            <person name="Logacheva M.D."/>
        </authorList>
    </citation>
    <scope>NUCLEOTIDE SEQUENCE [LARGE SCALE GENOMIC DNA]</scope>
</reference>
<dbReference type="GO" id="GO:0005634">
    <property type="term" value="C:nucleus"/>
    <property type="evidence" value="ECO:0007669"/>
    <property type="project" value="TreeGrafter"/>
</dbReference>
<feature type="non-terminal residue" evidence="4">
    <location>
        <position position="1"/>
    </location>
</feature>
<gene>
    <name evidence="4" type="ORF">M569_01884</name>
</gene>
<dbReference type="InterPro" id="IPR013126">
    <property type="entry name" value="Hsp_70_fam"/>
</dbReference>
<keyword evidence="1" id="KW-0547">Nucleotide-binding</keyword>
<sequence length="118" mass="12324">VVNECVEADAWLREKNQQQDSLPKHAPPVLLSADVQRKAEAVDRFCKPIMTKPKPKPPTTKPETPPAATTPPSASPSSHDGGGTDQQQPEAATSGAGNEVPTAAESEAMEETDGATAP</sequence>
<accession>S8EAK2</accession>
<evidence type="ECO:0008006" key="6">
    <source>
        <dbReference type="Google" id="ProtNLM"/>
    </source>
</evidence>
<dbReference type="Proteomes" id="UP000015453">
    <property type="component" value="Unassembled WGS sequence"/>
</dbReference>
<protein>
    <recommendedName>
        <fullName evidence="6">Heat shock protein 70</fullName>
    </recommendedName>
</protein>
<dbReference type="GO" id="GO:0005829">
    <property type="term" value="C:cytosol"/>
    <property type="evidence" value="ECO:0007669"/>
    <property type="project" value="TreeGrafter"/>
</dbReference>
<dbReference type="OrthoDB" id="1741903at2759"/>
<feature type="region of interest" description="Disordered" evidence="3">
    <location>
        <begin position="14"/>
        <end position="118"/>
    </location>
</feature>
<keyword evidence="5" id="KW-1185">Reference proteome</keyword>
<evidence type="ECO:0000256" key="2">
    <source>
        <dbReference type="ARBA" id="ARBA00022840"/>
    </source>
</evidence>
<name>S8EAK2_9LAMI</name>
<dbReference type="EMBL" id="AUSU01000655">
    <property type="protein sequence ID" value="EPS72873.1"/>
    <property type="molecule type" value="Genomic_DNA"/>
</dbReference>
<comment type="caution">
    <text evidence="4">The sequence shown here is derived from an EMBL/GenBank/DDBJ whole genome shotgun (WGS) entry which is preliminary data.</text>
</comment>
<proteinExistence type="predicted"/>
<dbReference type="AlphaFoldDB" id="S8EAK2"/>
<evidence type="ECO:0000313" key="4">
    <source>
        <dbReference type="EMBL" id="EPS72873.1"/>
    </source>
</evidence>
<evidence type="ECO:0000256" key="1">
    <source>
        <dbReference type="ARBA" id="ARBA00022741"/>
    </source>
</evidence>
<feature type="compositionally biased region" description="Pro residues" evidence="3">
    <location>
        <begin position="56"/>
        <end position="69"/>
    </location>
</feature>
<dbReference type="PANTHER" id="PTHR45639:SF4">
    <property type="entry name" value="HSC70CB, ISOFORM G"/>
    <property type="match status" value="1"/>
</dbReference>